<dbReference type="HOGENOM" id="CLU_1331743_0_0_1"/>
<feature type="region of interest" description="Disordered" evidence="1">
    <location>
        <begin position="1"/>
        <end position="58"/>
    </location>
</feature>
<evidence type="ECO:0000313" key="2">
    <source>
        <dbReference type="EMBL" id="KDQ15038.1"/>
    </source>
</evidence>
<reference evidence="3" key="1">
    <citation type="journal article" date="2014" name="Proc. Natl. Acad. Sci. U.S.A.">
        <title>Extensive sampling of basidiomycete genomes demonstrates inadequacy of the white-rot/brown-rot paradigm for wood decay fungi.</title>
        <authorList>
            <person name="Riley R."/>
            <person name="Salamov A.A."/>
            <person name="Brown D.W."/>
            <person name="Nagy L.G."/>
            <person name="Floudas D."/>
            <person name="Held B.W."/>
            <person name="Levasseur A."/>
            <person name="Lombard V."/>
            <person name="Morin E."/>
            <person name="Otillar R."/>
            <person name="Lindquist E.A."/>
            <person name="Sun H."/>
            <person name="LaButti K.M."/>
            <person name="Schmutz J."/>
            <person name="Jabbour D."/>
            <person name="Luo H."/>
            <person name="Baker S.E."/>
            <person name="Pisabarro A.G."/>
            <person name="Walton J.D."/>
            <person name="Blanchette R.A."/>
            <person name="Henrissat B."/>
            <person name="Martin F."/>
            <person name="Cullen D."/>
            <person name="Hibbett D.S."/>
            <person name="Grigoriev I.V."/>
        </authorList>
    </citation>
    <scope>NUCLEOTIDE SEQUENCE [LARGE SCALE GENOMIC DNA]</scope>
    <source>
        <strain evidence="3">FD-172 SS1</strain>
    </source>
</reference>
<dbReference type="AlphaFoldDB" id="A0A067MGX0"/>
<evidence type="ECO:0000256" key="1">
    <source>
        <dbReference type="SAM" id="MobiDB-lite"/>
    </source>
</evidence>
<evidence type="ECO:0000313" key="3">
    <source>
        <dbReference type="Proteomes" id="UP000027195"/>
    </source>
</evidence>
<organism evidence="2 3">
    <name type="scientific">Botryobasidium botryosum (strain FD-172 SS1)</name>
    <dbReference type="NCBI Taxonomy" id="930990"/>
    <lineage>
        <taxon>Eukaryota</taxon>
        <taxon>Fungi</taxon>
        <taxon>Dikarya</taxon>
        <taxon>Basidiomycota</taxon>
        <taxon>Agaricomycotina</taxon>
        <taxon>Agaricomycetes</taxon>
        <taxon>Cantharellales</taxon>
        <taxon>Botryobasidiaceae</taxon>
        <taxon>Botryobasidium</taxon>
    </lineage>
</organism>
<feature type="compositionally biased region" description="Polar residues" evidence="1">
    <location>
        <begin position="1"/>
        <end position="31"/>
    </location>
</feature>
<accession>A0A067MGX0</accession>
<dbReference type="EMBL" id="KL198034">
    <property type="protein sequence ID" value="KDQ15038.1"/>
    <property type="molecule type" value="Genomic_DNA"/>
</dbReference>
<gene>
    <name evidence="2" type="ORF">BOTBODRAFT_174222</name>
</gene>
<sequence length="206" mass="22890">MSIISRLNTAHATQSSNPHRGTHSPARSLSSGFFPPPSQLGHASGASQPDSSLGAQFVPPTRDLEENRQFAIQLTIQHGLSQAQTSTLIDFSQYAHSIQNQEQQSFNLAKTYIEGDDFHGNVLPAIRAVLMSIHLECYNRHATTAMLQFFKSKCEYLSIPPAVFETRQGKHLFDKKFRTSVTETKSAMKSKVLKSIPLKQCIFTVV</sequence>
<keyword evidence="3" id="KW-1185">Reference proteome</keyword>
<name>A0A067MGX0_BOTB1</name>
<protein>
    <submittedName>
        <fullName evidence="2">Uncharacterized protein</fullName>
    </submittedName>
</protein>
<dbReference type="Proteomes" id="UP000027195">
    <property type="component" value="Unassembled WGS sequence"/>
</dbReference>
<dbReference type="InParanoid" id="A0A067MGX0"/>
<proteinExistence type="predicted"/>
<feature type="compositionally biased region" description="Polar residues" evidence="1">
    <location>
        <begin position="45"/>
        <end position="54"/>
    </location>
</feature>